<dbReference type="AlphaFoldDB" id="A0AAV9GSI0"/>
<organism evidence="2 3">
    <name type="scientific">Podospora aff. communis PSN243</name>
    <dbReference type="NCBI Taxonomy" id="3040156"/>
    <lineage>
        <taxon>Eukaryota</taxon>
        <taxon>Fungi</taxon>
        <taxon>Dikarya</taxon>
        <taxon>Ascomycota</taxon>
        <taxon>Pezizomycotina</taxon>
        <taxon>Sordariomycetes</taxon>
        <taxon>Sordariomycetidae</taxon>
        <taxon>Sordariales</taxon>
        <taxon>Podosporaceae</taxon>
        <taxon>Podospora</taxon>
    </lineage>
</organism>
<keyword evidence="3" id="KW-1185">Reference proteome</keyword>
<dbReference type="Proteomes" id="UP001321760">
    <property type="component" value="Unassembled WGS sequence"/>
</dbReference>
<comment type="caution">
    <text evidence="2">The sequence shown here is derived from an EMBL/GenBank/DDBJ whole genome shotgun (WGS) entry which is preliminary data.</text>
</comment>
<accession>A0AAV9GSI0</accession>
<keyword evidence="1" id="KW-0732">Signal</keyword>
<reference evidence="2" key="2">
    <citation type="submission" date="2023-05" db="EMBL/GenBank/DDBJ databases">
        <authorList>
            <consortium name="Lawrence Berkeley National Laboratory"/>
            <person name="Steindorff A."/>
            <person name="Hensen N."/>
            <person name="Bonometti L."/>
            <person name="Westerberg I."/>
            <person name="Brannstrom I.O."/>
            <person name="Guillou S."/>
            <person name="Cros-Aarteil S."/>
            <person name="Calhoun S."/>
            <person name="Haridas S."/>
            <person name="Kuo A."/>
            <person name="Mondo S."/>
            <person name="Pangilinan J."/>
            <person name="Riley R."/>
            <person name="Labutti K."/>
            <person name="Andreopoulos B."/>
            <person name="Lipzen A."/>
            <person name="Chen C."/>
            <person name="Yanf M."/>
            <person name="Daum C."/>
            <person name="Ng V."/>
            <person name="Clum A."/>
            <person name="Ohm R."/>
            <person name="Martin F."/>
            <person name="Silar P."/>
            <person name="Natvig D."/>
            <person name="Lalanne C."/>
            <person name="Gautier V."/>
            <person name="Ament-Velasquez S.L."/>
            <person name="Kruys A."/>
            <person name="Hutchinson M.I."/>
            <person name="Powell A.J."/>
            <person name="Barry K."/>
            <person name="Miller A.N."/>
            <person name="Grigoriev I.V."/>
            <person name="Debuchy R."/>
            <person name="Gladieux P."/>
            <person name="Thoren M.H."/>
            <person name="Johannesson H."/>
        </authorList>
    </citation>
    <scope>NUCLEOTIDE SEQUENCE</scope>
    <source>
        <strain evidence="2">PSN243</strain>
    </source>
</reference>
<protein>
    <submittedName>
        <fullName evidence="2">Uncharacterized protein</fullName>
    </submittedName>
</protein>
<proteinExistence type="predicted"/>
<feature type="signal peptide" evidence="1">
    <location>
        <begin position="1"/>
        <end position="18"/>
    </location>
</feature>
<name>A0AAV9GSI0_9PEZI</name>
<gene>
    <name evidence="2" type="ORF">QBC34DRAFT_458810</name>
</gene>
<feature type="chain" id="PRO_5043519009" evidence="1">
    <location>
        <begin position="19"/>
        <end position="245"/>
    </location>
</feature>
<reference evidence="2" key="1">
    <citation type="journal article" date="2023" name="Mol. Phylogenet. Evol.">
        <title>Genome-scale phylogeny and comparative genomics of the fungal order Sordariales.</title>
        <authorList>
            <person name="Hensen N."/>
            <person name="Bonometti L."/>
            <person name="Westerberg I."/>
            <person name="Brannstrom I.O."/>
            <person name="Guillou S."/>
            <person name="Cros-Aarteil S."/>
            <person name="Calhoun S."/>
            <person name="Haridas S."/>
            <person name="Kuo A."/>
            <person name="Mondo S."/>
            <person name="Pangilinan J."/>
            <person name="Riley R."/>
            <person name="LaButti K."/>
            <person name="Andreopoulos B."/>
            <person name="Lipzen A."/>
            <person name="Chen C."/>
            <person name="Yan M."/>
            <person name="Daum C."/>
            <person name="Ng V."/>
            <person name="Clum A."/>
            <person name="Steindorff A."/>
            <person name="Ohm R.A."/>
            <person name="Martin F."/>
            <person name="Silar P."/>
            <person name="Natvig D.O."/>
            <person name="Lalanne C."/>
            <person name="Gautier V."/>
            <person name="Ament-Velasquez S.L."/>
            <person name="Kruys A."/>
            <person name="Hutchinson M.I."/>
            <person name="Powell A.J."/>
            <person name="Barry K."/>
            <person name="Miller A.N."/>
            <person name="Grigoriev I.V."/>
            <person name="Debuchy R."/>
            <person name="Gladieux P."/>
            <person name="Hiltunen Thoren M."/>
            <person name="Johannesson H."/>
        </authorList>
    </citation>
    <scope>NUCLEOTIDE SEQUENCE</scope>
    <source>
        <strain evidence="2">PSN243</strain>
    </source>
</reference>
<dbReference type="EMBL" id="MU865929">
    <property type="protein sequence ID" value="KAK4451233.1"/>
    <property type="molecule type" value="Genomic_DNA"/>
</dbReference>
<evidence type="ECO:0000256" key="1">
    <source>
        <dbReference type="SAM" id="SignalP"/>
    </source>
</evidence>
<evidence type="ECO:0000313" key="3">
    <source>
        <dbReference type="Proteomes" id="UP001321760"/>
    </source>
</evidence>
<evidence type="ECO:0000313" key="2">
    <source>
        <dbReference type="EMBL" id="KAK4451233.1"/>
    </source>
</evidence>
<sequence length="245" mass="25368">MHLTPALLLLIAPGLSHAVAVAPQAAPPKVEARDLDVETPPAGESVTLNLDHLVLSDDGFIPPEGPDGLFQLGIDEKTGTFTVTTLELFDGSPPAKRDIGSDATPAGLATRSLPITSWGCEGQASALASHMGGAVMAFGNWCDAGGRIPAHNAIFARSGDAIAYGCSAGGLNPCGSSELASFVSFMTAHCYRHALGWAWMPSWAKSYGRSLRGQAICTTICNCVPWKAKRALQGDAAEVSPAKLG</sequence>